<reference evidence="10 11" key="2">
    <citation type="journal article" date="2012" name="J. Bacteriol.">
        <title>Complete genome sequences of Desulfosporosinus orientis DSM765T, Desulfosporosinus youngiae DSM17734T, Desulfosporosinus meridiei DSM13257T, and Desulfosporosinus acidiphilus DSM22704T.</title>
        <authorList>
            <person name="Pester M."/>
            <person name="Brambilla E."/>
            <person name="Alazard D."/>
            <person name="Rattei T."/>
            <person name="Weinmaier T."/>
            <person name="Han J."/>
            <person name="Lucas S."/>
            <person name="Lapidus A."/>
            <person name="Cheng J.F."/>
            <person name="Goodwin L."/>
            <person name="Pitluck S."/>
            <person name="Peters L."/>
            <person name="Ovchinnikova G."/>
            <person name="Teshima H."/>
            <person name="Detter J.C."/>
            <person name="Han C.S."/>
            <person name="Tapia R."/>
            <person name="Land M.L."/>
            <person name="Hauser L."/>
            <person name="Kyrpides N.C."/>
            <person name="Ivanova N.N."/>
            <person name="Pagani I."/>
            <person name="Huntmann M."/>
            <person name="Wei C.L."/>
            <person name="Davenport K.W."/>
            <person name="Daligault H."/>
            <person name="Chain P.S."/>
            <person name="Chen A."/>
            <person name="Mavromatis K."/>
            <person name="Markowitz V."/>
            <person name="Szeto E."/>
            <person name="Mikhailova N."/>
            <person name="Pati A."/>
            <person name="Wagner M."/>
            <person name="Woyke T."/>
            <person name="Ollivier B."/>
            <person name="Klenk H.P."/>
            <person name="Spring S."/>
            <person name="Loy A."/>
        </authorList>
    </citation>
    <scope>NUCLEOTIDE SEQUENCE [LARGE SCALE GENOMIC DNA]</scope>
    <source>
        <strain evidence="11">ATCC 19365 / DSM 765 / NCIMB 8382 / VKM B-1628</strain>
    </source>
</reference>
<dbReference type="GO" id="GO:0071949">
    <property type="term" value="F:FAD binding"/>
    <property type="evidence" value="ECO:0007669"/>
    <property type="project" value="InterPro"/>
</dbReference>
<dbReference type="Gene3D" id="3.30.465.10">
    <property type="match status" value="1"/>
</dbReference>
<keyword evidence="4" id="KW-0560">Oxidoreductase</keyword>
<dbReference type="InterPro" id="IPR016167">
    <property type="entry name" value="FAD-bd_PCMH_sub1"/>
</dbReference>
<dbReference type="HOGENOM" id="CLU_017779_2_0_9"/>
<organism evidence="10 11">
    <name type="scientific">Desulfosporosinus orientis (strain ATCC 19365 / DSM 765 / NCIMB 8382 / VKM B-1628 / Singapore I)</name>
    <name type="common">Desulfotomaculum orientis</name>
    <dbReference type="NCBI Taxonomy" id="768706"/>
    <lineage>
        <taxon>Bacteria</taxon>
        <taxon>Bacillati</taxon>
        <taxon>Bacillota</taxon>
        <taxon>Clostridia</taxon>
        <taxon>Eubacteriales</taxon>
        <taxon>Desulfitobacteriaceae</taxon>
        <taxon>Desulfosporosinus</taxon>
    </lineage>
</organism>
<dbReference type="InterPro" id="IPR036318">
    <property type="entry name" value="FAD-bd_PCMH-like_sf"/>
</dbReference>
<keyword evidence="2" id="KW-0285">Flavoprotein</keyword>
<feature type="binding site" evidence="7">
    <location>
        <begin position="248"/>
        <end position="254"/>
    </location>
    <ligand>
        <name>FAD</name>
        <dbReference type="ChEBI" id="CHEBI:57692"/>
    </ligand>
</feature>
<evidence type="ECO:0000256" key="8">
    <source>
        <dbReference type="PIRSR" id="PIRSR625650-4"/>
    </source>
</evidence>
<evidence type="ECO:0000256" key="1">
    <source>
        <dbReference type="ARBA" id="ARBA00008000"/>
    </source>
</evidence>
<dbReference type="eggNOG" id="COG0277">
    <property type="taxonomic scope" value="Bacteria"/>
</dbReference>
<dbReference type="KEGG" id="dor:Desor_1543"/>
<feature type="active site" description="Proton donor/acceptor" evidence="5">
    <location>
        <position position="447"/>
    </location>
</feature>
<name>G7WCZ9_DESOD</name>
<dbReference type="Pfam" id="PF02913">
    <property type="entry name" value="FAD-oxidase_C"/>
    <property type="match status" value="1"/>
</dbReference>
<accession>G7WCZ9</accession>
<evidence type="ECO:0000256" key="6">
    <source>
        <dbReference type="PIRSR" id="PIRSR625650-2"/>
    </source>
</evidence>
<dbReference type="Gene3D" id="3.30.300.330">
    <property type="match status" value="1"/>
</dbReference>
<protein>
    <submittedName>
        <fullName evidence="10">FAD/FMN-dependent dehydrogenase</fullName>
    </submittedName>
</protein>
<evidence type="ECO:0000256" key="7">
    <source>
        <dbReference type="PIRSR" id="PIRSR625650-3"/>
    </source>
</evidence>
<dbReference type="PATRIC" id="fig|768706.3.peg.1527"/>
<evidence type="ECO:0000313" key="10">
    <source>
        <dbReference type="EMBL" id="AET67194.1"/>
    </source>
</evidence>
<keyword evidence="11" id="KW-1185">Reference proteome</keyword>
<dbReference type="PANTHER" id="PTHR46568">
    <property type="entry name" value="ALKYLDIHYDROXYACETONEPHOSPHATE SYNTHASE, PEROXISOMAL"/>
    <property type="match status" value="1"/>
</dbReference>
<dbReference type="Pfam" id="PF01565">
    <property type="entry name" value="FAD_binding_4"/>
    <property type="match status" value="1"/>
</dbReference>
<dbReference type="InterPro" id="IPR016164">
    <property type="entry name" value="FAD-linked_Oxase-like_C"/>
</dbReference>
<dbReference type="InterPro" id="IPR016169">
    <property type="entry name" value="FAD-bd_PCMH_sub2"/>
</dbReference>
<evidence type="ECO:0000313" key="11">
    <source>
        <dbReference type="Proteomes" id="UP000006346"/>
    </source>
</evidence>
<dbReference type="InterPro" id="IPR016166">
    <property type="entry name" value="FAD-bd_PCMH"/>
</dbReference>
<dbReference type="InterPro" id="IPR006094">
    <property type="entry name" value="Oxid_FAD_bind_N"/>
</dbReference>
<feature type="binding site" evidence="7">
    <location>
        <begin position="116"/>
        <end position="122"/>
    </location>
    <ligand>
        <name>FAD</name>
        <dbReference type="ChEBI" id="CHEBI:57692"/>
    </ligand>
</feature>
<comment type="cofactor">
    <cofactor evidence="7">
        <name>FAD</name>
        <dbReference type="ChEBI" id="CHEBI:57692"/>
    </cofactor>
</comment>
<dbReference type="GO" id="GO:0008609">
    <property type="term" value="F:alkylglycerone-phosphate synthase activity"/>
    <property type="evidence" value="ECO:0007669"/>
    <property type="project" value="InterPro"/>
</dbReference>
<dbReference type="AlphaFoldDB" id="G7WCZ9"/>
<evidence type="ECO:0000256" key="2">
    <source>
        <dbReference type="ARBA" id="ARBA00022630"/>
    </source>
</evidence>
<proteinExistence type="inferred from homology"/>
<dbReference type="EMBL" id="CP003108">
    <property type="protein sequence ID" value="AET67194.1"/>
    <property type="molecule type" value="Genomic_DNA"/>
</dbReference>
<dbReference type="GO" id="GO:0008610">
    <property type="term" value="P:lipid biosynthetic process"/>
    <property type="evidence" value="ECO:0007669"/>
    <property type="project" value="InterPro"/>
</dbReference>
<dbReference type="InterPro" id="IPR025650">
    <property type="entry name" value="Alkyl-DHAP_Synthase"/>
</dbReference>
<dbReference type="Proteomes" id="UP000006346">
    <property type="component" value="Chromosome"/>
</dbReference>
<dbReference type="GO" id="GO:0016491">
    <property type="term" value="F:oxidoreductase activity"/>
    <property type="evidence" value="ECO:0007669"/>
    <property type="project" value="UniProtKB-KW"/>
</dbReference>
<dbReference type="InterPro" id="IPR016171">
    <property type="entry name" value="Vanillyl_alc_oxidase_C-sub2"/>
</dbReference>
<dbReference type="PROSITE" id="PS51387">
    <property type="entry name" value="FAD_PCMH"/>
    <property type="match status" value="1"/>
</dbReference>
<evidence type="ECO:0000256" key="5">
    <source>
        <dbReference type="PIRSR" id="PIRSR625650-1"/>
    </source>
</evidence>
<gene>
    <name evidence="10" type="ordered locus">Desor_1543</name>
</gene>
<keyword evidence="3 7" id="KW-0274">FAD</keyword>
<evidence type="ECO:0000256" key="4">
    <source>
        <dbReference type="ARBA" id="ARBA00023002"/>
    </source>
</evidence>
<dbReference type="SUPFAM" id="SSF55103">
    <property type="entry name" value="FAD-linked oxidases, C-terminal domain"/>
    <property type="match status" value="1"/>
</dbReference>
<evidence type="ECO:0000256" key="3">
    <source>
        <dbReference type="ARBA" id="ARBA00022827"/>
    </source>
</evidence>
<dbReference type="STRING" id="768706.Desor_1543"/>
<dbReference type="Gene3D" id="3.30.70.3450">
    <property type="match status" value="1"/>
</dbReference>
<feature type="site" description="Important for enzyme activity" evidence="8">
    <location>
        <position position="299"/>
    </location>
</feature>
<evidence type="ECO:0000259" key="9">
    <source>
        <dbReference type="PROSITE" id="PS51387"/>
    </source>
</evidence>
<feature type="domain" description="FAD-binding PCMH-type" evidence="9">
    <location>
        <begin position="84"/>
        <end position="264"/>
    </location>
</feature>
<dbReference type="InterPro" id="IPR004113">
    <property type="entry name" value="FAD-bd_oxidored_4_C"/>
</dbReference>
<dbReference type="OrthoDB" id="9767256at2"/>
<comment type="similarity">
    <text evidence="1">Belongs to the FAD-binding oxidoreductase/transferase type 4 family.</text>
</comment>
<dbReference type="RefSeq" id="WP_014184013.1">
    <property type="nucleotide sequence ID" value="NC_016584.1"/>
</dbReference>
<dbReference type="PANTHER" id="PTHR46568:SF1">
    <property type="entry name" value="ALKYLDIHYDROXYACETONEPHOSPHATE SYNTHASE, PEROXISOMAL"/>
    <property type="match status" value="1"/>
</dbReference>
<reference evidence="11" key="1">
    <citation type="submission" date="2011-11" db="EMBL/GenBank/DDBJ databases">
        <title>Complete sequence of Desulfosporosinus orientis DSM 765.</title>
        <authorList>
            <person name="Lucas S."/>
            <person name="Han J."/>
            <person name="Lapidus A."/>
            <person name="Cheng J.-F."/>
            <person name="Goodwin L."/>
            <person name="Pitluck S."/>
            <person name="Peters L."/>
            <person name="Ovchinnikova G."/>
            <person name="Teshima H."/>
            <person name="Detter J.C."/>
            <person name="Han C."/>
            <person name="Tapia R."/>
            <person name="Land M."/>
            <person name="Hauser L."/>
            <person name="Kyrpides N."/>
            <person name="Ivanova N."/>
            <person name="Pagani I."/>
            <person name="Pester M."/>
            <person name="Spring S."/>
            <person name="Ollivier B."/>
            <person name="Rattei T."/>
            <person name="Klenk H.-P."/>
            <person name="Wagner M."/>
            <person name="Loy A."/>
            <person name="Woyke T."/>
        </authorList>
    </citation>
    <scope>NUCLEOTIDE SEQUENCE [LARGE SCALE GENOMIC DNA]</scope>
    <source>
        <strain evidence="11">ATCC 19365 / DSM 765 / NCIMB 8382 / VKM B-1628</strain>
    </source>
</reference>
<sequence>MRRWNGWGDDTVDFEVPQAASKYLAKLIGPAAPPNIISLEEMMAMVPASRLPMHPLLNTDPEERIRHCFGQSMSDWIYFRGGLVPIFPDGVAFPESDKDVREILGFAKEIAARVIPYGGGTSVVGHLTVPKGEQSVITVDMRRMNKLLELDKQGCLATFQAGVRGPDLEAALRAEGFTLGHYPQSFELSTLGGWVVTRSAGHFSMGYGRIERLFVGGEMETPVGTVKIPAFPASAAGPDLRELIMGSEGRLGIVTKCTVKVTALPEAEIFSAAFFPGREESVTAARALAQAGIPLSMIRLSLPEETSTTLSLKDGWQMDLLYRWLAWHGIKEQRTMLLYGAAGTRKKVNWALRRVKEIIKKHHGVYVGTSVGKHWYKSRFKLPYIRNNLWDLGYAVDTLETAVPWNQVPVTRKAIEEGLRNALIGVNEKVHVFTHLSHVYPHGTSLYITYIFRLADSPSETMLRWQTLKKAASEAIVRTGATITHQHGVGIDHQPYLAAEKGALGMEMISSLCHTLDPEGMMNPGKLVK</sequence>
<dbReference type="Gene3D" id="3.30.43.10">
    <property type="entry name" value="Uridine Diphospho-n-acetylenolpyruvylglucosamine Reductase, domain 2"/>
    <property type="match status" value="1"/>
</dbReference>
<feature type="binding site" evidence="6">
    <location>
        <position position="386"/>
    </location>
    <ligand>
        <name>substrate</name>
    </ligand>
</feature>
<dbReference type="Gene3D" id="1.10.45.10">
    <property type="entry name" value="Vanillyl-alcohol Oxidase, Chain A, domain 4"/>
    <property type="match status" value="1"/>
</dbReference>
<dbReference type="SUPFAM" id="SSF56176">
    <property type="entry name" value="FAD-binding/transporter-associated domain-like"/>
    <property type="match status" value="1"/>
</dbReference>